<feature type="region of interest" description="Disordered" evidence="1">
    <location>
        <begin position="193"/>
        <end position="212"/>
    </location>
</feature>
<dbReference type="Proteomes" id="UP000198131">
    <property type="component" value="Unassembled WGS sequence"/>
</dbReference>
<keyword evidence="4" id="KW-1185">Reference proteome</keyword>
<evidence type="ECO:0000313" key="3">
    <source>
        <dbReference type="EMBL" id="SNC77150.1"/>
    </source>
</evidence>
<feature type="signal peptide" evidence="2">
    <location>
        <begin position="1"/>
        <end position="22"/>
    </location>
</feature>
<accession>A0A212UG46</accession>
<sequence>MKKLVVTFLSLRVIVHACDAQAQIPTGTKLLGGSFSYNSNKLSTTDPNFPASQQTYESKTRNFNINPSAGIFVANNLAAGITAGFSSSKSTYPYYDGNSLDKFTQVGRANTVYAAPFLRYYYLPTEAFGLYGQLSAGYSHEWNTTDFSSANRLSTKNTGYSVYTYLTPALVFFPVAKLGLELTFGGIGYNRSTANNDNSPSTQPGRKETRSSFGANFSFNNLALGASYYLGR</sequence>
<evidence type="ECO:0008006" key="5">
    <source>
        <dbReference type="Google" id="ProtNLM"/>
    </source>
</evidence>
<evidence type="ECO:0000256" key="2">
    <source>
        <dbReference type="SAM" id="SignalP"/>
    </source>
</evidence>
<dbReference type="AlphaFoldDB" id="A0A212UG46"/>
<organism evidence="3 4">
    <name type="scientific">Hymenobacter gelipurpurascens</name>
    <dbReference type="NCBI Taxonomy" id="89968"/>
    <lineage>
        <taxon>Bacteria</taxon>
        <taxon>Pseudomonadati</taxon>
        <taxon>Bacteroidota</taxon>
        <taxon>Cytophagia</taxon>
        <taxon>Cytophagales</taxon>
        <taxon>Hymenobacteraceae</taxon>
        <taxon>Hymenobacter</taxon>
    </lineage>
</organism>
<dbReference type="OrthoDB" id="945117at2"/>
<name>A0A212UG46_9BACT</name>
<proteinExistence type="predicted"/>
<feature type="compositionally biased region" description="Polar residues" evidence="1">
    <location>
        <begin position="193"/>
        <end position="204"/>
    </location>
</feature>
<keyword evidence="2" id="KW-0732">Signal</keyword>
<feature type="chain" id="PRO_5012962378" description="Outer membrane protein beta-barrel domain-containing protein" evidence="2">
    <location>
        <begin position="23"/>
        <end position="232"/>
    </location>
</feature>
<dbReference type="RefSeq" id="WP_088845141.1">
    <property type="nucleotide sequence ID" value="NZ_FYEW01000003.1"/>
</dbReference>
<reference evidence="4" key="1">
    <citation type="submission" date="2017-06" db="EMBL/GenBank/DDBJ databases">
        <authorList>
            <person name="Varghese N."/>
            <person name="Submissions S."/>
        </authorList>
    </citation>
    <scope>NUCLEOTIDE SEQUENCE [LARGE SCALE GENOMIC DNA]</scope>
    <source>
        <strain evidence="4">DSM 11116</strain>
    </source>
</reference>
<evidence type="ECO:0000256" key="1">
    <source>
        <dbReference type="SAM" id="MobiDB-lite"/>
    </source>
</evidence>
<evidence type="ECO:0000313" key="4">
    <source>
        <dbReference type="Proteomes" id="UP000198131"/>
    </source>
</evidence>
<gene>
    <name evidence="3" type="ORF">SAMN06265337_3727</name>
</gene>
<dbReference type="EMBL" id="FYEW01000003">
    <property type="protein sequence ID" value="SNC77150.1"/>
    <property type="molecule type" value="Genomic_DNA"/>
</dbReference>
<protein>
    <recommendedName>
        <fullName evidence="5">Outer membrane protein beta-barrel domain-containing protein</fullName>
    </recommendedName>
</protein>